<comment type="caution">
    <text evidence="2">The sequence shown here is derived from an EMBL/GenBank/DDBJ whole genome shotgun (WGS) entry which is preliminary data.</text>
</comment>
<evidence type="ECO:0000313" key="2">
    <source>
        <dbReference type="EMBL" id="KAB1221059.1"/>
    </source>
</evidence>
<proteinExistence type="predicted"/>
<evidence type="ECO:0000313" key="3">
    <source>
        <dbReference type="Proteomes" id="UP000516437"/>
    </source>
</evidence>
<gene>
    <name evidence="2" type="ORF">CJ030_MR3G018956</name>
</gene>
<dbReference type="PANTHER" id="PTHR37184">
    <property type="entry name" value="CLAVATA3/ESR (CLE)-RELATED PROTEIN 27"/>
    <property type="match status" value="1"/>
</dbReference>
<dbReference type="OrthoDB" id="1298458at2759"/>
<sequence>MCSTLVVLLIIPVLQIWVCCEYSCQAGAIRIHPGNGEAKVTKEGSRGSLDKKNKEELLRKYFNGRTFGFNRTANGFEESKRRVPSCPDPLHN</sequence>
<organism evidence="2 3">
    <name type="scientific">Morella rubra</name>
    <name type="common">Chinese bayberry</name>
    <dbReference type="NCBI Taxonomy" id="262757"/>
    <lineage>
        <taxon>Eukaryota</taxon>
        <taxon>Viridiplantae</taxon>
        <taxon>Streptophyta</taxon>
        <taxon>Embryophyta</taxon>
        <taxon>Tracheophyta</taxon>
        <taxon>Spermatophyta</taxon>
        <taxon>Magnoliopsida</taxon>
        <taxon>eudicotyledons</taxon>
        <taxon>Gunneridae</taxon>
        <taxon>Pentapetalae</taxon>
        <taxon>rosids</taxon>
        <taxon>fabids</taxon>
        <taxon>Fagales</taxon>
        <taxon>Myricaceae</taxon>
        <taxon>Morella</taxon>
    </lineage>
</organism>
<dbReference type="PANTHER" id="PTHR37184:SF2">
    <property type="entry name" value="CLAVATA3_ESR (CLE)-RELATED PROTEIN 43"/>
    <property type="match status" value="1"/>
</dbReference>
<dbReference type="EMBL" id="RXIC02000021">
    <property type="protein sequence ID" value="KAB1221059.1"/>
    <property type="molecule type" value="Genomic_DNA"/>
</dbReference>
<name>A0A6A1W705_9ROSI</name>
<feature type="signal peptide" evidence="1">
    <location>
        <begin position="1"/>
        <end position="20"/>
    </location>
</feature>
<protein>
    <submittedName>
        <fullName evidence="2">CLAVATA3/ESR (CLE)-related protein 43</fullName>
    </submittedName>
</protein>
<keyword evidence="3" id="KW-1185">Reference proteome</keyword>
<dbReference type="InterPro" id="IPR040274">
    <property type="entry name" value="CLE27/CLE43"/>
</dbReference>
<dbReference type="AlphaFoldDB" id="A0A6A1W705"/>
<evidence type="ECO:0000256" key="1">
    <source>
        <dbReference type="SAM" id="SignalP"/>
    </source>
</evidence>
<accession>A0A6A1W705</accession>
<feature type="chain" id="PRO_5025368507" evidence="1">
    <location>
        <begin position="21"/>
        <end position="92"/>
    </location>
</feature>
<dbReference type="Proteomes" id="UP000516437">
    <property type="component" value="Chromosome 3"/>
</dbReference>
<keyword evidence="1" id="KW-0732">Signal</keyword>
<reference evidence="2 3" key="1">
    <citation type="journal article" date="2019" name="Plant Biotechnol. J.">
        <title>The red bayberry genome and genetic basis of sex determination.</title>
        <authorList>
            <person name="Jia H.M."/>
            <person name="Jia H.J."/>
            <person name="Cai Q.L."/>
            <person name="Wang Y."/>
            <person name="Zhao H.B."/>
            <person name="Yang W.F."/>
            <person name="Wang G.Y."/>
            <person name="Li Y.H."/>
            <person name="Zhan D.L."/>
            <person name="Shen Y.T."/>
            <person name="Niu Q.F."/>
            <person name="Chang L."/>
            <person name="Qiu J."/>
            <person name="Zhao L."/>
            <person name="Xie H.B."/>
            <person name="Fu W.Y."/>
            <person name="Jin J."/>
            <person name="Li X.W."/>
            <person name="Jiao Y."/>
            <person name="Zhou C.C."/>
            <person name="Tu T."/>
            <person name="Chai C.Y."/>
            <person name="Gao J.L."/>
            <person name="Fan L.J."/>
            <person name="van de Weg E."/>
            <person name="Wang J.Y."/>
            <person name="Gao Z.S."/>
        </authorList>
    </citation>
    <scope>NUCLEOTIDE SEQUENCE [LARGE SCALE GENOMIC DNA]</scope>
    <source>
        <tissue evidence="2">Leaves</tissue>
    </source>
</reference>